<name>A0A284RZY0_ARMOS</name>
<keyword evidence="1" id="KW-0472">Membrane</keyword>
<evidence type="ECO:0000313" key="2">
    <source>
        <dbReference type="EMBL" id="SJL14277.1"/>
    </source>
</evidence>
<dbReference type="EMBL" id="FUEG01000023">
    <property type="protein sequence ID" value="SJL14277.1"/>
    <property type="molecule type" value="Genomic_DNA"/>
</dbReference>
<dbReference type="AlphaFoldDB" id="A0A284RZY0"/>
<gene>
    <name evidence="2" type="ORF">ARMOST_17733</name>
</gene>
<keyword evidence="1" id="KW-1133">Transmembrane helix</keyword>
<evidence type="ECO:0000256" key="1">
    <source>
        <dbReference type="SAM" id="Phobius"/>
    </source>
</evidence>
<dbReference type="Proteomes" id="UP000219338">
    <property type="component" value="Unassembled WGS sequence"/>
</dbReference>
<proteinExistence type="predicted"/>
<feature type="transmembrane region" description="Helical" evidence="1">
    <location>
        <begin position="32"/>
        <end position="52"/>
    </location>
</feature>
<evidence type="ECO:0000313" key="3">
    <source>
        <dbReference type="Proteomes" id="UP000219338"/>
    </source>
</evidence>
<accession>A0A284RZY0</accession>
<protein>
    <submittedName>
        <fullName evidence="2">Uncharacterized protein</fullName>
    </submittedName>
</protein>
<organism evidence="2 3">
    <name type="scientific">Armillaria ostoyae</name>
    <name type="common">Armillaria root rot fungus</name>
    <dbReference type="NCBI Taxonomy" id="47428"/>
    <lineage>
        <taxon>Eukaryota</taxon>
        <taxon>Fungi</taxon>
        <taxon>Dikarya</taxon>
        <taxon>Basidiomycota</taxon>
        <taxon>Agaricomycotina</taxon>
        <taxon>Agaricomycetes</taxon>
        <taxon>Agaricomycetidae</taxon>
        <taxon>Agaricales</taxon>
        <taxon>Marasmiineae</taxon>
        <taxon>Physalacriaceae</taxon>
        <taxon>Armillaria</taxon>
    </lineage>
</organism>
<keyword evidence="3" id="KW-1185">Reference proteome</keyword>
<sequence length="137" mass="15291">MHRLIVQPKRYDSPGLDRTLNLRQCCLPCDTVLFYLLVGCPIFLLHYARILMLLTPYEDWAFKALITDTDPPIHRICIALLGSATGVCKKARQKEETRTEGSNTSRCACGVNAAGYAEGCGWRDVRKGGTSTDGNYY</sequence>
<keyword evidence="1" id="KW-0812">Transmembrane</keyword>
<reference evidence="3" key="1">
    <citation type="journal article" date="2017" name="Nat. Ecol. Evol.">
        <title>Genome expansion and lineage-specific genetic innovations in the forest pathogenic fungi Armillaria.</title>
        <authorList>
            <person name="Sipos G."/>
            <person name="Prasanna A.N."/>
            <person name="Walter M.C."/>
            <person name="O'Connor E."/>
            <person name="Balint B."/>
            <person name="Krizsan K."/>
            <person name="Kiss B."/>
            <person name="Hess J."/>
            <person name="Varga T."/>
            <person name="Slot J."/>
            <person name="Riley R."/>
            <person name="Boka B."/>
            <person name="Rigling D."/>
            <person name="Barry K."/>
            <person name="Lee J."/>
            <person name="Mihaltcheva S."/>
            <person name="LaButti K."/>
            <person name="Lipzen A."/>
            <person name="Waldron R."/>
            <person name="Moloney N.M."/>
            <person name="Sperisen C."/>
            <person name="Kredics L."/>
            <person name="Vagvoelgyi C."/>
            <person name="Patrignani A."/>
            <person name="Fitzpatrick D."/>
            <person name="Nagy I."/>
            <person name="Doyle S."/>
            <person name="Anderson J.B."/>
            <person name="Grigoriev I.V."/>
            <person name="Gueldener U."/>
            <person name="Muensterkoetter M."/>
            <person name="Nagy L.G."/>
        </authorList>
    </citation>
    <scope>NUCLEOTIDE SEQUENCE [LARGE SCALE GENOMIC DNA]</scope>
    <source>
        <strain evidence="3">C18/9</strain>
    </source>
</reference>